<gene>
    <name evidence="2" type="ORF">E3N88_31009</name>
</gene>
<reference evidence="2 3" key="1">
    <citation type="submission" date="2019-05" db="EMBL/GenBank/DDBJ databases">
        <title>Mikania micrantha, genome provides insights into the molecular mechanism of rapid growth.</title>
        <authorList>
            <person name="Liu B."/>
        </authorList>
    </citation>
    <scope>NUCLEOTIDE SEQUENCE [LARGE SCALE GENOMIC DNA]</scope>
    <source>
        <strain evidence="2">NLD-2019</strain>
        <tissue evidence="2">Leaf</tissue>
    </source>
</reference>
<feature type="region of interest" description="Disordered" evidence="1">
    <location>
        <begin position="178"/>
        <end position="204"/>
    </location>
</feature>
<keyword evidence="3" id="KW-1185">Reference proteome</keyword>
<name>A0A5N6MN77_9ASTR</name>
<dbReference type="OrthoDB" id="1741410at2759"/>
<sequence length="313" mass="36680">MDAERPYQEDVAQQGPPLDPETLALSQHEWLQFEPQAAATTRCRQILRMSMGTPRCIYMFVLAYCGEVVRARAILGEDTPWTRLFEIAELPSYMLITVEFLSTFRYRAHQAAVREEDDEELPPDIEFSLGGQHHEMSIERFTVHLGIYYEPETVRDDFAQGLTQGEEGVMRACEHNKSVQVESEEEEEEPVRRTRKKPPAKRWSDEEEVALAKSWLTISENPDVGNAQFNPFNKEESQQRFRLREEKLCVLQEEKDARIQLMRRQQQALDEQQNAVDLEFMMKDHTIYQEPMLQLILDRKREIAARWGCHCPF</sequence>
<proteinExistence type="predicted"/>
<evidence type="ECO:0000313" key="2">
    <source>
        <dbReference type="EMBL" id="KAD3641785.1"/>
    </source>
</evidence>
<evidence type="ECO:0000313" key="3">
    <source>
        <dbReference type="Proteomes" id="UP000326396"/>
    </source>
</evidence>
<dbReference type="EMBL" id="SZYD01000015">
    <property type="protein sequence ID" value="KAD3641785.1"/>
    <property type="molecule type" value="Genomic_DNA"/>
</dbReference>
<organism evidence="2 3">
    <name type="scientific">Mikania micrantha</name>
    <name type="common">bitter vine</name>
    <dbReference type="NCBI Taxonomy" id="192012"/>
    <lineage>
        <taxon>Eukaryota</taxon>
        <taxon>Viridiplantae</taxon>
        <taxon>Streptophyta</taxon>
        <taxon>Embryophyta</taxon>
        <taxon>Tracheophyta</taxon>
        <taxon>Spermatophyta</taxon>
        <taxon>Magnoliopsida</taxon>
        <taxon>eudicotyledons</taxon>
        <taxon>Gunneridae</taxon>
        <taxon>Pentapetalae</taxon>
        <taxon>asterids</taxon>
        <taxon>campanulids</taxon>
        <taxon>Asterales</taxon>
        <taxon>Asteraceae</taxon>
        <taxon>Asteroideae</taxon>
        <taxon>Heliantheae alliance</taxon>
        <taxon>Eupatorieae</taxon>
        <taxon>Mikania</taxon>
    </lineage>
</organism>
<protein>
    <submittedName>
        <fullName evidence="2">Uncharacterized protein</fullName>
    </submittedName>
</protein>
<accession>A0A5N6MN77</accession>
<dbReference type="AlphaFoldDB" id="A0A5N6MN77"/>
<dbReference type="Proteomes" id="UP000326396">
    <property type="component" value="Linkage Group LG5"/>
</dbReference>
<comment type="caution">
    <text evidence="2">The sequence shown here is derived from an EMBL/GenBank/DDBJ whole genome shotgun (WGS) entry which is preliminary data.</text>
</comment>
<evidence type="ECO:0000256" key="1">
    <source>
        <dbReference type="SAM" id="MobiDB-lite"/>
    </source>
</evidence>